<feature type="region of interest" description="Disordered" evidence="6">
    <location>
        <begin position="170"/>
        <end position="239"/>
    </location>
</feature>
<accession>A0A8H3JAE9</accession>
<evidence type="ECO:0000256" key="4">
    <source>
        <dbReference type="ARBA" id="ARBA00023163"/>
    </source>
</evidence>
<feature type="region of interest" description="Disordered" evidence="6">
    <location>
        <begin position="370"/>
        <end position="472"/>
    </location>
</feature>
<dbReference type="InterPro" id="IPR001138">
    <property type="entry name" value="Zn2Cys6_DnaBD"/>
</dbReference>
<dbReference type="PROSITE" id="PS50048">
    <property type="entry name" value="ZN2_CY6_FUNGAL_2"/>
    <property type="match status" value="1"/>
</dbReference>
<feature type="compositionally biased region" description="Polar residues" evidence="6">
    <location>
        <begin position="370"/>
        <end position="385"/>
    </location>
</feature>
<dbReference type="PROSITE" id="PS00463">
    <property type="entry name" value="ZN2_CY6_FUNGAL_1"/>
    <property type="match status" value="1"/>
</dbReference>
<gene>
    <name evidence="8" type="ORF">ALECFALPRED_001473</name>
</gene>
<feature type="compositionally biased region" description="Polar residues" evidence="6">
    <location>
        <begin position="116"/>
        <end position="131"/>
    </location>
</feature>
<evidence type="ECO:0000256" key="2">
    <source>
        <dbReference type="ARBA" id="ARBA00022723"/>
    </source>
</evidence>
<comment type="subcellular location">
    <subcellularLocation>
        <location evidence="1">Nucleus</location>
    </subcellularLocation>
</comment>
<evidence type="ECO:0000256" key="3">
    <source>
        <dbReference type="ARBA" id="ARBA00023015"/>
    </source>
</evidence>
<dbReference type="InterPro" id="IPR036864">
    <property type="entry name" value="Zn2-C6_fun-type_DNA-bd_sf"/>
</dbReference>
<dbReference type="EMBL" id="CAJPDR010001348">
    <property type="protein sequence ID" value="CAF9943840.1"/>
    <property type="molecule type" value="Genomic_DNA"/>
</dbReference>
<keyword evidence="9" id="KW-1185">Reference proteome</keyword>
<dbReference type="Proteomes" id="UP000664203">
    <property type="component" value="Unassembled WGS sequence"/>
</dbReference>
<keyword evidence="5" id="KW-0539">Nucleus</keyword>
<feature type="region of interest" description="Disordered" evidence="6">
    <location>
        <begin position="40"/>
        <end position="131"/>
    </location>
</feature>
<proteinExistence type="predicted"/>
<evidence type="ECO:0000256" key="5">
    <source>
        <dbReference type="ARBA" id="ARBA00023242"/>
    </source>
</evidence>
<dbReference type="CDD" id="cd00067">
    <property type="entry name" value="GAL4"/>
    <property type="match status" value="1"/>
</dbReference>
<dbReference type="GO" id="GO:0000981">
    <property type="term" value="F:DNA-binding transcription factor activity, RNA polymerase II-specific"/>
    <property type="evidence" value="ECO:0007669"/>
    <property type="project" value="InterPro"/>
</dbReference>
<comment type="caution">
    <text evidence="8">The sequence shown here is derived from an EMBL/GenBank/DDBJ whole genome shotgun (WGS) entry which is preliminary data.</text>
</comment>
<keyword evidence="3" id="KW-0805">Transcription regulation</keyword>
<dbReference type="GO" id="GO:0005634">
    <property type="term" value="C:nucleus"/>
    <property type="evidence" value="ECO:0007669"/>
    <property type="project" value="UniProtKB-SubCell"/>
</dbReference>
<feature type="domain" description="Zn(2)-C6 fungal-type" evidence="7">
    <location>
        <begin position="334"/>
        <end position="364"/>
    </location>
</feature>
<dbReference type="SUPFAM" id="SSF57701">
    <property type="entry name" value="Zn2/Cys6 DNA-binding domain"/>
    <property type="match status" value="1"/>
</dbReference>
<evidence type="ECO:0000256" key="6">
    <source>
        <dbReference type="SAM" id="MobiDB-lite"/>
    </source>
</evidence>
<evidence type="ECO:0000256" key="1">
    <source>
        <dbReference type="ARBA" id="ARBA00004123"/>
    </source>
</evidence>
<dbReference type="AlphaFoldDB" id="A0A8H3JAE9"/>
<dbReference type="SMART" id="SM00066">
    <property type="entry name" value="GAL4"/>
    <property type="match status" value="1"/>
</dbReference>
<keyword evidence="4" id="KW-0804">Transcription</keyword>
<dbReference type="PANTHER" id="PTHR47338:SF11">
    <property type="entry name" value="ZN(II)2CYS6 TRANSCRIPTION FACTOR (EUROFUNG)"/>
    <property type="match status" value="1"/>
</dbReference>
<evidence type="ECO:0000259" key="7">
    <source>
        <dbReference type="PROSITE" id="PS50048"/>
    </source>
</evidence>
<feature type="compositionally biased region" description="Polar residues" evidence="6">
    <location>
        <begin position="63"/>
        <end position="85"/>
    </location>
</feature>
<reference evidence="8" key="1">
    <citation type="submission" date="2021-03" db="EMBL/GenBank/DDBJ databases">
        <authorList>
            <person name="Tagirdzhanova G."/>
        </authorList>
    </citation>
    <scope>NUCLEOTIDE SEQUENCE</scope>
</reference>
<dbReference type="PANTHER" id="PTHR47338">
    <property type="entry name" value="ZN(II)2CYS6 TRANSCRIPTION FACTOR (EUROFUNG)-RELATED"/>
    <property type="match status" value="1"/>
</dbReference>
<sequence>MSRTYIGPFGRILPILDGNEPEQQQFPVDETRTNMATYQLPPPERLQFGSDTSPGFTEPIRYNTISQSRRPQGTTSPVYNEQPRSSPHEQLPPVRHLFSPPSSNIQPSQYPPQHDANPSQRRSTLTSDPRSIPDQQAQVAQYPYQSSLPQPPLPSQLQSQISTNVRNGLQNNLLGRQPPPSPYNPHQAPSAASYPASYPAYSERPPQIPYSVAPQTHHAAPPNPPHTQRSPPLDAPRPHQVIPMNVSVQYYQENPVDYDVSSSSIPGHEQSPQEAENNVKLMARVVGEADVPGQGPSWVYEDGTTCKKIIDGEEVNAQWGVTKAGKPRKRLAIACTTCREKKIKCDPAEPKCVQCEKFGRECRFTTAFRNQRTSPESPSYRSQARTPPIDIKIESSTQSTLPSDSKAASRKEQTLLKRRNSSPQISQIKIPGTSEAKHDDHKPPLKKQRSSPSRQLSPKAERKLLPLTSQAQEAPFSKAETIHKGIESKIALDQVAPLLSAKAELRIIEELKARRDRVLRAVEQQCEDDCREGMRPCSIMLRLEIMHGGFAESWAK</sequence>
<dbReference type="GO" id="GO:0008270">
    <property type="term" value="F:zinc ion binding"/>
    <property type="evidence" value="ECO:0007669"/>
    <property type="project" value="InterPro"/>
</dbReference>
<dbReference type="Pfam" id="PF00172">
    <property type="entry name" value="Zn_clus"/>
    <property type="match status" value="1"/>
</dbReference>
<keyword evidence="2" id="KW-0479">Metal-binding</keyword>
<evidence type="ECO:0000313" key="8">
    <source>
        <dbReference type="EMBL" id="CAF9943840.1"/>
    </source>
</evidence>
<organism evidence="8 9">
    <name type="scientific">Alectoria fallacina</name>
    <dbReference type="NCBI Taxonomy" id="1903189"/>
    <lineage>
        <taxon>Eukaryota</taxon>
        <taxon>Fungi</taxon>
        <taxon>Dikarya</taxon>
        <taxon>Ascomycota</taxon>
        <taxon>Pezizomycotina</taxon>
        <taxon>Lecanoromycetes</taxon>
        <taxon>OSLEUM clade</taxon>
        <taxon>Lecanoromycetidae</taxon>
        <taxon>Lecanorales</taxon>
        <taxon>Lecanorineae</taxon>
        <taxon>Parmeliaceae</taxon>
        <taxon>Alectoria</taxon>
    </lineage>
</organism>
<dbReference type="Gene3D" id="4.10.240.10">
    <property type="entry name" value="Zn(2)-C6 fungal-type DNA-binding domain"/>
    <property type="match status" value="1"/>
</dbReference>
<name>A0A8H3JAE9_9LECA</name>
<feature type="compositionally biased region" description="Low complexity" evidence="6">
    <location>
        <begin position="188"/>
        <end position="202"/>
    </location>
</feature>
<feature type="compositionally biased region" description="Polar residues" evidence="6">
    <location>
        <begin position="394"/>
        <end position="403"/>
    </location>
</feature>
<protein>
    <recommendedName>
        <fullName evidence="7">Zn(2)-C6 fungal-type domain-containing protein</fullName>
    </recommendedName>
</protein>
<dbReference type="InterPro" id="IPR050815">
    <property type="entry name" value="TF_fung"/>
</dbReference>
<evidence type="ECO:0000313" key="9">
    <source>
        <dbReference type="Proteomes" id="UP000664203"/>
    </source>
</evidence>
<dbReference type="OrthoDB" id="5426798at2759"/>